<dbReference type="InterPro" id="IPR050765">
    <property type="entry name" value="Riboflavin_Biosynth_HTPR"/>
</dbReference>
<dbReference type="GO" id="GO:0004146">
    <property type="term" value="F:dihydrofolate reductase activity"/>
    <property type="evidence" value="ECO:0007669"/>
    <property type="project" value="UniProtKB-EC"/>
</dbReference>
<dbReference type="GO" id="GO:0009231">
    <property type="term" value="P:riboflavin biosynthetic process"/>
    <property type="evidence" value="ECO:0007669"/>
    <property type="project" value="InterPro"/>
</dbReference>
<gene>
    <name evidence="2" type="primary">dfr</name>
    <name evidence="2" type="ORF">HMPREF9371_0997</name>
</gene>
<dbReference type="SUPFAM" id="SSF53597">
    <property type="entry name" value="Dihydrofolate reductase-like"/>
    <property type="match status" value="1"/>
</dbReference>
<dbReference type="Proteomes" id="UP000003019">
    <property type="component" value="Unassembled WGS sequence"/>
</dbReference>
<dbReference type="PANTHER" id="PTHR38011:SF11">
    <property type="entry name" value="2,5-DIAMINO-6-RIBOSYLAMINO-4(3H)-PYRIMIDINONE 5'-PHOSPHATE REDUCTASE"/>
    <property type="match status" value="1"/>
</dbReference>
<keyword evidence="2" id="KW-0560">Oxidoreductase</keyword>
<dbReference type="RefSeq" id="WP_009118691.1">
    <property type="nucleotide sequence ID" value="NZ_JH164926.1"/>
</dbReference>
<evidence type="ECO:0000259" key="1">
    <source>
        <dbReference type="Pfam" id="PF01872"/>
    </source>
</evidence>
<accession>G4CHA8</accession>
<protein>
    <submittedName>
        <fullName evidence="2">Dihydrofolate reductase</fullName>
        <ecNumber evidence="2">1.5.1.3</ecNumber>
    </submittedName>
</protein>
<dbReference type="OrthoDB" id="2313602at2"/>
<dbReference type="GO" id="GO:0008703">
    <property type="term" value="F:5-amino-6-(5-phosphoribosylamino)uracil reductase activity"/>
    <property type="evidence" value="ECO:0007669"/>
    <property type="project" value="InterPro"/>
</dbReference>
<dbReference type="STRING" id="1032488.HMPREF9371_0997"/>
<keyword evidence="3" id="KW-1185">Reference proteome</keyword>
<dbReference type="EMBL" id="AGAY01000034">
    <property type="protein sequence ID" value="EGY52818.1"/>
    <property type="molecule type" value="Genomic_DNA"/>
</dbReference>
<dbReference type="InterPro" id="IPR002734">
    <property type="entry name" value="RibDG_C"/>
</dbReference>
<name>G4CHA8_9NEIS</name>
<dbReference type="InterPro" id="IPR024072">
    <property type="entry name" value="DHFR-like_dom_sf"/>
</dbReference>
<comment type="caution">
    <text evidence="2">The sequence shown here is derived from an EMBL/GenBank/DDBJ whole genome shotgun (WGS) entry which is preliminary data.</text>
</comment>
<feature type="domain" description="Bacterial bifunctional deaminase-reductase C-terminal" evidence="1">
    <location>
        <begin position="3"/>
        <end position="166"/>
    </location>
</feature>
<dbReference type="AlphaFoldDB" id="G4CHA8"/>
<sequence>MSKVILYISMSLDGYIAKPDDDLSFLSIVEKEGEDYGFLRFISTVETIIIGRKTYDWILNATHEFPYKDKITYVITNTPKPSVENIHFHTEGLSSLINKLKQENKRNIYCDGGAQIVNQLLQEDLLDEMIISIIPILIGNGTKLFQEGIPEQKLKLINASTYDTGLIQLHYKKQSEKS</sequence>
<dbReference type="PANTHER" id="PTHR38011">
    <property type="entry name" value="DIHYDROFOLATE REDUCTASE FAMILY PROTEIN (AFU_ORTHOLOGUE AFUA_8G06820)"/>
    <property type="match status" value="1"/>
</dbReference>
<dbReference type="Pfam" id="PF01872">
    <property type="entry name" value="RibD_C"/>
    <property type="match status" value="1"/>
</dbReference>
<dbReference type="Gene3D" id="3.40.430.10">
    <property type="entry name" value="Dihydrofolate Reductase, subunit A"/>
    <property type="match status" value="1"/>
</dbReference>
<evidence type="ECO:0000313" key="2">
    <source>
        <dbReference type="EMBL" id="EGY52818.1"/>
    </source>
</evidence>
<evidence type="ECO:0000313" key="3">
    <source>
        <dbReference type="Proteomes" id="UP000003019"/>
    </source>
</evidence>
<reference evidence="2 3" key="1">
    <citation type="submission" date="2011-05" db="EMBL/GenBank/DDBJ databases">
        <authorList>
            <person name="Muzny D."/>
            <person name="Qin X."/>
            <person name="Deng J."/>
            <person name="Jiang H."/>
            <person name="Liu Y."/>
            <person name="Qu J."/>
            <person name="Song X.-Z."/>
            <person name="Zhang L."/>
            <person name="Thornton R."/>
            <person name="Coyle M."/>
            <person name="Francisco L."/>
            <person name="Jackson L."/>
            <person name="Javaid M."/>
            <person name="Korchina V."/>
            <person name="Kovar C."/>
            <person name="Mata R."/>
            <person name="Mathew T."/>
            <person name="Ngo R."/>
            <person name="Nguyen L."/>
            <person name="Nguyen N."/>
            <person name="Okwuonu G."/>
            <person name="Ongeri F."/>
            <person name="Pham C."/>
            <person name="Simmons D."/>
            <person name="Wilczek-Boney K."/>
            <person name="Hale W."/>
            <person name="Jakkamsetti A."/>
            <person name="Pham P."/>
            <person name="Ruth R."/>
            <person name="San Lucas F."/>
            <person name="Warren J."/>
            <person name="Zhang J."/>
            <person name="Zhao Z."/>
            <person name="Zhou C."/>
            <person name="Zhu D."/>
            <person name="Lee S."/>
            <person name="Bess C."/>
            <person name="Blankenburg K."/>
            <person name="Forbes L."/>
            <person name="Fu Q."/>
            <person name="Gubbala S."/>
            <person name="Hirani K."/>
            <person name="Jayaseelan J.C."/>
            <person name="Lara F."/>
            <person name="Munidasa M."/>
            <person name="Palculict T."/>
            <person name="Patil S."/>
            <person name="Pu L.-L."/>
            <person name="Saada N."/>
            <person name="Tang L."/>
            <person name="Weissenberger G."/>
            <person name="Zhu Y."/>
            <person name="Hemphill L."/>
            <person name="Shang Y."/>
            <person name="Youmans B."/>
            <person name="Ayvaz T."/>
            <person name="Ross M."/>
            <person name="Santibanez J."/>
            <person name="Aqrawi P."/>
            <person name="Gross S."/>
            <person name="Joshi V."/>
            <person name="Fowler G."/>
            <person name="Nazareth L."/>
            <person name="Reid J."/>
            <person name="Worley K."/>
            <person name="Petrosino J."/>
            <person name="Highlander S."/>
            <person name="Gibbs R."/>
        </authorList>
    </citation>
    <scope>NUCLEOTIDE SEQUENCE [LARGE SCALE GENOMIC DNA]</scope>
    <source>
        <strain evidence="2 3">871</strain>
    </source>
</reference>
<proteinExistence type="predicted"/>
<dbReference type="HOGENOM" id="CLU_043966_4_3_4"/>
<organism evidence="2 3">
    <name type="scientific">Neisseria shayeganii 871</name>
    <dbReference type="NCBI Taxonomy" id="1032488"/>
    <lineage>
        <taxon>Bacteria</taxon>
        <taxon>Pseudomonadati</taxon>
        <taxon>Pseudomonadota</taxon>
        <taxon>Betaproteobacteria</taxon>
        <taxon>Neisseriales</taxon>
        <taxon>Neisseriaceae</taxon>
        <taxon>Neisseria</taxon>
    </lineage>
</organism>
<dbReference type="EC" id="1.5.1.3" evidence="2"/>
<dbReference type="PATRIC" id="fig|1032488.3.peg.934"/>